<dbReference type="InterPro" id="IPR000719">
    <property type="entry name" value="Prot_kinase_dom"/>
</dbReference>
<sequence>MLGNTLVGRYQIISNLGGGGFGETYIACDTQLPGTPQCVVKKLKPQSNDPETLQTARRLFNTEAQVLYQLGNCDRQSLTASMCRIPQLLAYFEENQEFYLVQEFIEGNDLSNELIPGKVFSQEEVILFLQEILEILEFVHQKQVIHRDINPRNILRRKLDNKLVLIDFGAVKQITTNIVNYQSQKFTVAIGTPGYIPSEQAMGNPKLSSDIYGIGIIAIQALTGLSPEQFEHDIDTNEITWQQANVTPEFAKIIDKMVQYDFRDRFPSAREALQALKGLSLSNSSSSVTIALAPASPLVPVNFKSKSPAKPINKRAIAIKSFTGIALIGVITTGVFFVLDAIKSTNSAELYKQANTLYDLQRYQEALNTYEQAVEIRGDYADAWNGKGKALYELKKYQDALIAYDKSIQLNPTFFDAWRGRGFTLAKLHRYNEAISSYDKALGIQEKDAEIWNAKGEVFSKIQRYDDAIKSYDKAVDLKSDYTLPWYNKGQLLHTLKRYDDAIKSYDRAIEYQPSYENAWYGKGNALVNLQRYQDAYNAYDKAVQIKPDFSSAWFSRGNVLLKMSRYPEAIDSFNEVVKYSPNNYQAWYSLGWSLHQVQRYQEAVDSFNKATGIKRNAYQAWYSRGNSLYNLKRYDEAISSYNRAVRYKPDHYESWYSRGNAFLNLQRFQDAITSYEKAIKIKPDYQQAINALNQAKSKLVTPKDIIKKEDSGVTSNPQNNA</sequence>
<protein>
    <submittedName>
        <fullName evidence="6">Protein kinase</fullName>
    </submittedName>
</protein>
<comment type="caution">
    <text evidence="6">The sequence shown here is derived from an EMBL/GenBank/DDBJ whole genome shotgun (WGS) entry which is preliminary data.</text>
</comment>
<dbReference type="GO" id="GO:0004672">
    <property type="term" value="F:protein kinase activity"/>
    <property type="evidence" value="ECO:0007669"/>
    <property type="project" value="InterPro"/>
</dbReference>
<evidence type="ECO:0000259" key="5">
    <source>
        <dbReference type="PROSITE" id="PS50011"/>
    </source>
</evidence>
<feature type="repeat" description="TPR" evidence="3">
    <location>
        <begin position="415"/>
        <end position="448"/>
    </location>
</feature>
<dbReference type="Pfam" id="PF13432">
    <property type="entry name" value="TPR_16"/>
    <property type="match status" value="5"/>
</dbReference>
<dbReference type="Gene3D" id="1.10.510.10">
    <property type="entry name" value="Transferase(Phosphotransferase) domain 1"/>
    <property type="match status" value="1"/>
</dbReference>
<feature type="binding site" evidence="4">
    <location>
        <position position="42"/>
    </location>
    <ligand>
        <name>ATP</name>
        <dbReference type="ChEBI" id="CHEBI:30616"/>
    </ligand>
</feature>
<feature type="repeat" description="TPR" evidence="3">
    <location>
        <begin position="619"/>
        <end position="652"/>
    </location>
</feature>
<keyword evidence="6" id="KW-0808">Transferase</keyword>
<feature type="repeat" description="TPR" evidence="3">
    <location>
        <begin position="517"/>
        <end position="550"/>
    </location>
</feature>
<dbReference type="PROSITE" id="PS50011">
    <property type="entry name" value="PROTEIN_KINASE_DOM"/>
    <property type="match status" value="1"/>
</dbReference>
<organism evidence="6 7">
    <name type="scientific">Brunnivagina elsteri CCALA 953</name>
    <dbReference type="NCBI Taxonomy" id="987040"/>
    <lineage>
        <taxon>Bacteria</taxon>
        <taxon>Bacillati</taxon>
        <taxon>Cyanobacteriota</taxon>
        <taxon>Cyanophyceae</taxon>
        <taxon>Nostocales</taxon>
        <taxon>Calotrichaceae</taxon>
        <taxon>Brunnivagina</taxon>
    </lineage>
</organism>
<dbReference type="RefSeq" id="WP_095720312.1">
    <property type="nucleotide sequence ID" value="NZ_NTFS01000019.1"/>
</dbReference>
<dbReference type="InterPro" id="IPR051685">
    <property type="entry name" value="Ycf3/AcsC/BcsC/TPR_MFPF"/>
</dbReference>
<dbReference type="SUPFAM" id="SSF48452">
    <property type="entry name" value="TPR-like"/>
    <property type="match status" value="2"/>
</dbReference>
<accession>A0A2A2TP14</accession>
<feature type="repeat" description="TPR" evidence="3">
    <location>
        <begin position="653"/>
        <end position="686"/>
    </location>
</feature>
<dbReference type="Gene3D" id="1.25.40.10">
    <property type="entry name" value="Tetratricopeptide repeat domain"/>
    <property type="match status" value="4"/>
</dbReference>
<keyword evidence="1" id="KW-0677">Repeat</keyword>
<dbReference type="SMART" id="SM00028">
    <property type="entry name" value="TPR"/>
    <property type="match status" value="10"/>
</dbReference>
<dbReference type="InterPro" id="IPR019734">
    <property type="entry name" value="TPR_rpt"/>
</dbReference>
<dbReference type="AlphaFoldDB" id="A0A2A2TP14"/>
<keyword evidence="4" id="KW-0067">ATP-binding</keyword>
<dbReference type="Proteomes" id="UP000218238">
    <property type="component" value="Unassembled WGS sequence"/>
</dbReference>
<dbReference type="PROSITE" id="PS00107">
    <property type="entry name" value="PROTEIN_KINASE_ATP"/>
    <property type="match status" value="1"/>
</dbReference>
<dbReference type="PANTHER" id="PTHR44943:SF8">
    <property type="entry name" value="TPR REPEAT-CONTAINING PROTEIN MJ0263"/>
    <property type="match status" value="1"/>
</dbReference>
<dbReference type="EMBL" id="NTFS01000019">
    <property type="protein sequence ID" value="PAX60182.1"/>
    <property type="molecule type" value="Genomic_DNA"/>
</dbReference>
<dbReference type="PROSITE" id="PS50005">
    <property type="entry name" value="TPR"/>
    <property type="match status" value="10"/>
</dbReference>
<evidence type="ECO:0000313" key="7">
    <source>
        <dbReference type="Proteomes" id="UP000218238"/>
    </source>
</evidence>
<dbReference type="InterPro" id="IPR011990">
    <property type="entry name" value="TPR-like_helical_dom_sf"/>
</dbReference>
<feature type="domain" description="Protein kinase" evidence="5">
    <location>
        <begin position="10"/>
        <end position="277"/>
    </location>
</feature>
<keyword evidence="4" id="KW-0547">Nucleotide-binding</keyword>
<gene>
    <name evidence="6" type="ORF">CK510_03175</name>
</gene>
<dbReference type="InterPro" id="IPR011009">
    <property type="entry name" value="Kinase-like_dom_sf"/>
</dbReference>
<evidence type="ECO:0000256" key="3">
    <source>
        <dbReference type="PROSITE-ProRule" id="PRU00339"/>
    </source>
</evidence>
<dbReference type="SUPFAM" id="SSF56112">
    <property type="entry name" value="Protein kinase-like (PK-like)"/>
    <property type="match status" value="1"/>
</dbReference>
<dbReference type="PANTHER" id="PTHR44943">
    <property type="entry name" value="CELLULOSE SYNTHASE OPERON PROTEIN C"/>
    <property type="match status" value="1"/>
</dbReference>
<feature type="repeat" description="TPR" evidence="3">
    <location>
        <begin position="449"/>
        <end position="482"/>
    </location>
</feature>
<evidence type="ECO:0000256" key="4">
    <source>
        <dbReference type="PROSITE-ProRule" id="PRU10141"/>
    </source>
</evidence>
<evidence type="ECO:0000256" key="1">
    <source>
        <dbReference type="ARBA" id="ARBA00022737"/>
    </source>
</evidence>
<name>A0A2A2TP14_9CYAN</name>
<keyword evidence="6" id="KW-0418">Kinase</keyword>
<dbReference type="PROSITE" id="PS50293">
    <property type="entry name" value="TPR_REGION"/>
    <property type="match status" value="6"/>
</dbReference>
<keyword evidence="2 3" id="KW-0802">TPR repeat</keyword>
<feature type="repeat" description="TPR" evidence="3">
    <location>
        <begin position="483"/>
        <end position="516"/>
    </location>
</feature>
<dbReference type="GO" id="GO:0005524">
    <property type="term" value="F:ATP binding"/>
    <property type="evidence" value="ECO:0007669"/>
    <property type="project" value="UniProtKB-UniRule"/>
</dbReference>
<keyword evidence="7" id="KW-1185">Reference proteome</keyword>
<evidence type="ECO:0000313" key="6">
    <source>
        <dbReference type="EMBL" id="PAX60182.1"/>
    </source>
</evidence>
<feature type="repeat" description="TPR" evidence="3">
    <location>
        <begin position="347"/>
        <end position="380"/>
    </location>
</feature>
<dbReference type="Pfam" id="PF00069">
    <property type="entry name" value="Pkinase"/>
    <property type="match status" value="1"/>
</dbReference>
<feature type="repeat" description="TPR" evidence="3">
    <location>
        <begin position="381"/>
        <end position="414"/>
    </location>
</feature>
<evidence type="ECO:0000256" key="2">
    <source>
        <dbReference type="ARBA" id="ARBA00022803"/>
    </source>
</evidence>
<feature type="repeat" description="TPR" evidence="3">
    <location>
        <begin position="551"/>
        <end position="584"/>
    </location>
</feature>
<dbReference type="CDD" id="cd14014">
    <property type="entry name" value="STKc_PknB_like"/>
    <property type="match status" value="1"/>
</dbReference>
<dbReference type="OrthoDB" id="568198at2"/>
<reference evidence="6 7" key="1">
    <citation type="submission" date="2017-08" db="EMBL/GenBank/DDBJ databases">
        <title>Draft genome sequence of filamentous cyanobacterium Calothrix elsteri CCALA 953.</title>
        <authorList>
            <person name="Gagunashvili A.N."/>
            <person name="Elster J."/>
            <person name="Andresson O.S."/>
        </authorList>
    </citation>
    <scope>NUCLEOTIDE SEQUENCE [LARGE SCALE GENOMIC DNA]</scope>
    <source>
        <strain evidence="6 7">CCALA 953</strain>
    </source>
</reference>
<dbReference type="InterPro" id="IPR017441">
    <property type="entry name" value="Protein_kinase_ATP_BS"/>
</dbReference>
<proteinExistence type="predicted"/>
<feature type="repeat" description="TPR" evidence="3">
    <location>
        <begin position="585"/>
        <end position="618"/>
    </location>
</feature>